<dbReference type="EMBL" id="JAQSDF010000001">
    <property type="protein sequence ID" value="MDI1229542.1"/>
    <property type="molecule type" value="Genomic_DNA"/>
</dbReference>
<comment type="caution">
    <text evidence="1">The sequence shown here is derived from an EMBL/GenBank/DDBJ whole genome shotgun (WGS) entry which is preliminary data.</text>
</comment>
<dbReference type="AlphaFoldDB" id="A0AA43Q2W5"/>
<organism evidence="1 2">
    <name type="scientific">Candidatus Methylobacter titanis</name>
    <dbReference type="NCBI Taxonomy" id="3053457"/>
    <lineage>
        <taxon>Bacteria</taxon>
        <taxon>Pseudomonadati</taxon>
        <taxon>Pseudomonadota</taxon>
        <taxon>Gammaproteobacteria</taxon>
        <taxon>Methylococcales</taxon>
        <taxon>Methylococcaceae</taxon>
        <taxon>Methylobacter</taxon>
    </lineage>
</organism>
<evidence type="ECO:0000313" key="1">
    <source>
        <dbReference type="EMBL" id="MDI1229542.1"/>
    </source>
</evidence>
<protein>
    <submittedName>
        <fullName evidence="1">Uncharacterized protein</fullName>
    </submittedName>
</protein>
<evidence type="ECO:0000313" key="2">
    <source>
        <dbReference type="Proteomes" id="UP001160519"/>
    </source>
</evidence>
<gene>
    <name evidence="1" type="ORF">PSU93_00125</name>
</gene>
<proteinExistence type="predicted"/>
<reference evidence="1" key="1">
    <citation type="submission" date="2023-01" db="EMBL/GenBank/DDBJ databases">
        <title>Biogeochemical cycle of methane in antarctic sediments.</title>
        <authorList>
            <person name="Roldan D.M."/>
            <person name="Menes R.J."/>
        </authorList>
    </citation>
    <scope>NUCLEOTIDE SEQUENCE [LARGE SCALE GENOMIC DNA]</scope>
    <source>
        <strain evidence="1">K-2018 MAG008</strain>
    </source>
</reference>
<accession>A0AA43Q2W5</accession>
<dbReference type="Proteomes" id="UP001160519">
    <property type="component" value="Unassembled WGS sequence"/>
</dbReference>
<name>A0AA43Q2W5_9GAMM</name>
<sequence>MKLAALTVRHNMNLTRISVLELEKMSLFEREAKYERPGNLNEIMRELESGVYGKPKAYSQEKMDTINSEIKRLKSKNIEIEEKIETFDLYG</sequence>
<keyword evidence="2" id="KW-1185">Reference proteome</keyword>